<dbReference type="Proteomes" id="UP000299102">
    <property type="component" value="Unassembled WGS sequence"/>
</dbReference>
<reference evidence="1 2" key="1">
    <citation type="journal article" date="2019" name="Commun. Biol.">
        <title>The bagworm genome reveals a unique fibroin gene that provides high tensile strength.</title>
        <authorList>
            <person name="Kono N."/>
            <person name="Nakamura H."/>
            <person name="Ohtoshi R."/>
            <person name="Tomita M."/>
            <person name="Numata K."/>
            <person name="Arakawa K."/>
        </authorList>
    </citation>
    <scope>NUCLEOTIDE SEQUENCE [LARGE SCALE GENOMIC DNA]</scope>
</reference>
<protein>
    <submittedName>
        <fullName evidence="1">Uncharacterized protein</fullName>
    </submittedName>
</protein>
<keyword evidence="2" id="KW-1185">Reference proteome</keyword>
<gene>
    <name evidence="1" type="ORF">EVAR_78026_1</name>
</gene>
<evidence type="ECO:0000313" key="2">
    <source>
        <dbReference type="Proteomes" id="UP000299102"/>
    </source>
</evidence>
<organism evidence="1 2">
    <name type="scientific">Eumeta variegata</name>
    <name type="common">Bagworm moth</name>
    <name type="synonym">Eumeta japonica</name>
    <dbReference type="NCBI Taxonomy" id="151549"/>
    <lineage>
        <taxon>Eukaryota</taxon>
        <taxon>Metazoa</taxon>
        <taxon>Ecdysozoa</taxon>
        <taxon>Arthropoda</taxon>
        <taxon>Hexapoda</taxon>
        <taxon>Insecta</taxon>
        <taxon>Pterygota</taxon>
        <taxon>Neoptera</taxon>
        <taxon>Endopterygota</taxon>
        <taxon>Lepidoptera</taxon>
        <taxon>Glossata</taxon>
        <taxon>Ditrysia</taxon>
        <taxon>Tineoidea</taxon>
        <taxon>Psychidae</taxon>
        <taxon>Oiketicinae</taxon>
        <taxon>Eumeta</taxon>
    </lineage>
</organism>
<accession>A0A4C1T104</accession>
<proteinExistence type="predicted"/>
<comment type="caution">
    <text evidence="1">The sequence shown here is derived from an EMBL/GenBank/DDBJ whole genome shotgun (WGS) entry which is preliminary data.</text>
</comment>
<evidence type="ECO:0000313" key="1">
    <source>
        <dbReference type="EMBL" id="GBP07845.1"/>
    </source>
</evidence>
<dbReference type="AlphaFoldDB" id="A0A4C1T104"/>
<sequence length="114" mass="12589">MSGPMKRGEVDQGKLWGDGAGVGHRNSHLLDQIQQREHYFTPVLCDRASTDRPGSFTAAAKLTTAWLSRNEWEHILNLVDALMITVVSPYRPEIGTIPSAFILPVTTRALYPGS</sequence>
<dbReference type="EMBL" id="BGZK01000028">
    <property type="protein sequence ID" value="GBP07845.1"/>
    <property type="molecule type" value="Genomic_DNA"/>
</dbReference>
<name>A0A4C1T104_EUMVA</name>